<dbReference type="OrthoDB" id="3882355at2759"/>
<accession>A0A8H7T6W7</accession>
<proteinExistence type="predicted"/>
<reference evidence="2" key="1">
    <citation type="submission" date="2021-02" db="EMBL/GenBank/DDBJ databases">
        <title>Genome sequence Cadophora malorum strain M34.</title>
        <authorList>
            <person name="Stefanovic E."/>
            <person name="Vu D."/>
            <person name="Scully C."/>
            <person name="Dijksterhuis J."/>
            <person name="Roader J."/>
            <person name="Houbraken J."/>
        </authorList>
    </citation>
    <scope>NUCLEOTIDE SEQUENCE</scope>
    <source>
        <strain evidence="2">M34</strain>
    </source>
</reference>
<dbReference type="Proteomes" id="UP000664132">
    <property type="component" value="Unassembled WGS sequence"/>
</dbReference>
<name>A0A8H7T6W7_9HELO</name>
<evidence type="ECO:0000313" key="3">
    <source>
        <dbReference type="Proteomes" id="UP000664132"/>
    </source>
</evidence>
<evidence type="ECO:0000256" key="1">
    <source>
        <dbReference type="SAM" id="MobiDB-lite"/>
    </source>
</evidence>
<protein>
    <submittedName>
        <fullName evidence="2">Uncharacterized protein</fullName>
    </submittedName>
</protein>
<dbReference type="EMBL" id="JAFJYH010000274">
    <property type="protein sequence ID" value="KAG4414247.1"/>
    <property type="molecule type" value="Genomic_DNA"/>
</dbReference>
<feature type="compositionally biased region" description="Polar residues" evidence="1">
    <location>
        <begin position="38"/>
        <end position="57"/>
    </location>
</feature>
<organism evidence="2 3">
    <name type="scientific">Cadophora malorum</name>
    <dbReference type="NCBI Taxonomy" id="108018"/>
    <lineage>
        <taxon>Eukaryota</taxon>
        <taxon>Fungi</taxon>
        <taxon>Dikarya</taxon>
        <taxon>Ascomycota</taxon>
        <taxon>Pezizomycotina</taxon>
        <taxon>Leotiomycetes</taxon>
        <taxon>Helotiales</taxon>
        <taxon>Ploettnerulaceae</taxon>
        <taxon>Cadophora</taxon>
    </lineage>
</organism>
<dbReference type="AlphaFoldDB" id="A0A8H7T6W7"/>
<evidence type="ECO:0000313" key="2">
    <source>
        <dbReference type="EMBL" id="KAG4414247.1"/>
    </source>
</evidence>
<keyword evidence="3" id="KW-1185">Reference proteome</keyword>
<feature type="region of interest" description="Disordered" evidence="1">
    <location>
        <begin position="31"/>
        <end position="57"/>
    </location>
</feature>
<sequence>MSSHGRIDNFHGTDADYIIYLELKVQRLIGGARPPSPATSEGRTEQQSDGGVVSDNSTLTFEQYDPQQHVVARPVKRQRIASRWATEMEEMLQKISSDWSERRKEVALSSSTEILHAFDLIIFGAGTSTRASPAVGDACQGTVNAATLLSTFVTTTAALGVDKDFTIQVYHFRMFILVSLCCVMLSGGVERSIVDSTMQHSISKSGGRNLDRLLRGACWVNRMMDVLATDHELGHRASELFVLWGGSIAQYGRFAEAGEAGFNYFKGLVPACRPVPEIQASLPFSVPFIIKTIVGPLYSLQHICSSLGYRRTLETNEFSCYSGVYNERRMYLLDPAITAALPAPSACSSSDAFVLRGEGCVAGAPIPNSIETLLLAAEHSDVLLGAAVNRQTSLGCSSTNLLGSPLPAVAGLNPLGDRSMFNDLDWEPFYNEDFGLFPEDEWEALYSEDLEL</sequence>
<gene>
    <name evidence="2" type="ORF">IFR04_012619</name>
</gene>
<comment type="caution">
    <text evidence="2">The sequence shown here is derived from an EMBL/GenBank/DDBJ whole genome shotgun (WGS) entry which is preliminary data.</text>
</comment>